<dbReference type="Pfam" id="PF03023">
    <property type="entry name" value="MurJ"/>
    <property type="match status" value="1"/>
</dbReference>
<evidence type="ECO:0000313" key="10">
    <source>
        <dbReference type="Proteomes" id="UP000629619"/>
    </source>
</evidence>
<evidence type="ECO:0000256" key="7">
    <source>
        <dbReference type="ARBA" id="ARBA00023136"/>
    </source>
</evidence>
<proteinExistence type="predicted"/>
<feature type="transmembrane region" description="Helical" evidence="8">
    <location>
        <begin position="284"/>
        <end position="305"/>
    </location>
</feature>
<evidence type="ECO:0008006" key="11">
    <source>
        <dbReference type="Google" id="ProtNLM"/>
    </source>
</evidence>
<dbReference type="Proteomes" id="UP000629619">
    <property type="component" value="Unassembled WGS sequence"/>
</dbReference>
<evidence type="ECO:0000256" key="8">
    <source>
        <dbReference type="SAM" id="Phobius"/>
    </source>
</evidence>
<feature type="transmembrane region" description="Helical" evidence="8">
    <location>
        <begin position="100"/>
        <end position="120"/>
    </location>
</feature>
<feature type="transmembrane region" description="Helical" evidence="8">
    <location>
        <begin position="61"/>
        <end position="79"/>
    </location>
</feature>
<feature type="transmembrane region" description="Helical" evidence="8">
    <location>
        <begin position="401"/>
        <end position="426"/>
    </location>
</feature>
<dbReference type="PRINTS" id="PR01806">
    <property type="entry name" value="VIRFACTRMVIN"/>
</dbReference>
<evidence type="ECO:0000256" key="4">
    <source>
        <dbReference type="ARBA" id="ARBA00022960"/>
    </source>
</evidence>
<feature type="transmembrane region" description="Helical" evidence="8">
    <location>
        <begin position="432"/>
        <end position="450"/>
    </location>
</feature>
<feature type="transmembrane region" description="Helical" evidence="8">
    <location>
        <begin position="201"/>
        <end position="225"/>
    </location>
</feature>
<feature type="transmembrane region" description="Helical" evidence="8">
    <location>
        <begin position="246"/>
        <end position="264"/>
    </location>
</feature>
<dbReference type="GO" id="GO:0009252">
    <property type="term" value="P:peptidoglycan biosynthetic process"/>
    <property type="evidence" value="ECO:0007669"/>
    <property type="project" value="UniProtKB-KW"/>
</dbReference>
<feature type="transmembrane region" description="Helical" evidence="8">
    <location>
        <begin position="470"/>
        <end position="487"/>
    </location>
</feature>
<keyword evidence="7 8" id="KW-0472">Membrane</keyword>
<dbReference type="InterPro" id="IPR051050">
    <property type="entry name" value="Lipid_II_flippase_MurJ/MviN"/>
</dbReference>
<evidence type="ECO:0000256" key="5">
    <source>
        <dbReference type="ARBA" id="ARBA00022984"/>
    </source>
</evidence>
<evidence type="ECO:0000256" key="6">
    <source>
        <dbReference type="ARBA" id="ARBA00022989"/>
    </source>
</evidence>
<dbReference type="PANTHER" id="PTHR47019:SF1">
    <property type="entry name" value="LIPID II FLIPPASE MURJ"/>
    <property type="match status" value="1"/>
</dbReference>
<evidence type="ECO:0000256" key="2">
    <source>
        <dbReference type="ARBA" id="ARBA00022475"/>
    </source>
</evidence>
<reference evidence="9" key="1">
    <citation type="submission" date="2021-01" db="EMBL/GenBank/DDBJ databases">
        <title>Whole genome shotgun sequence of Actinoplanes siamensis NBRC 109076.</title>
        <authorList>
            <person name="Komaki H."/>
            <person name="Tamura T."/>
        </authorList>
    </citation>
    <scope>NUCLEOTIDE SEQUENCE</scope>
    <source>
        <strain evidence="9">NBRC 109076</strain>
    </source>
</reference>
<evidence type="ECO:0000256" key="3">
    <source>
        <dbReference type="ARBA" id="ARBA00022692"/>
    </source>
</evidence>
<keyword evidence="5" id="KW-0573">Peptidoglycan synthesis</keyword>
<keyword evidence="6 8" id="KW-1133">Transmembrane helix</keyword>
<dbReference type="RefSeq" id="WP_203677517.1">
    <property type="nucleotide sequence ID" value="NZ_BOMW01000014.1"/>
</dbReference>
<keyword evidence="2" id="KW-1003">Cell membrane</keyword>
<evidence type="ECO:0000256" key="1">
    <source>
        <dbReference type="ARBA" id="ARBA00004651"/>
    </source>
</evidence>
<dbReference type="GO" id="GO:0015648">
    <property type="term" value="F:lipid-linked peptidoglycan transporter activity"/>
    <property type="evidence" value="ECO:0007669"/>
    <property type="project" value="TreeGrafter"/>
</dbReference>
<feature type="transmembrane region" description="Helical" evidence="8">
    <location>
        <begin position="493"/>
        <end position="510"/>
    </location>
</feature>
<keyword evidence="3 8" id="KW-0812">Transmembrane</keyword>
<sequence>MSTPTTSDESAALLRAGRGLAIGTVVSRVTGFGRMVVLAAALGLGTELFDSYNVANTLPNVAYELVFGGVAASLIVPLVSREVLRGRAAAADYARRLISAVTGGLAAVAVLAVLAAPVLVRIYSPGLTPAQHHLAVVLSWFFLPQIVLYGLGATAAAVLNAFSPHPAPMWAPAANNVIVIAVGLAYIAAGGSTELSQLSGAHVLFLGAGTTAGVAGQVLVVLGALRRQGVPLRLRWDLTGIGLRRTARLGVWVLLSVAANQAAYTMAVRSASHLGAGGVSAYQAGYAIFHVPYAVAAVSVNTAALPRMSRAAAVRDTAGLAAQLSRSLRVIFFVTAPAGVTLFALGPVLSELLFAHGNSTAAAVGLAGSAARAFGPAVVPFAAYAALLAGLHALQDTRAVALLNLLVGGLAVAGFTASVAVLPAGLALSGVAGTYAVAYSCGCAAAGLLLYRRLPGARPGPLARGHLRPLAAALAAGGAELAVAGAAPARPLLSVTLAAAAGAAVYLCAAGNRRRVLALLAGRGRTRPV</sequence>
<dbReference type="AlphaFoldDB" id="A0A919THA4"/>
<feature type="transmembrane region" description="Helical" evidence="8">
    <location>
        <begin position="374"/>
        <end position="394"/>
    </location>
</feature>
<comment type="subcellular location">
    <subcellularLocation>
        <location evidence="1">Cell membrane</location>
        <topology evidence="1">Multi-pass membrane protein</topology>
    </subcellularLocation>
</comment>
<dbReference type="GO" id="GO:0034204">
    <property type="term" value="P:lipid translocation"/>
    <property type="evidence" value="ECO:0007669"/>
    <property type="project" value="TreeGrafter"/>
</dbReference>
<feature type="transmembrane region" description="Helical" evidence="8">
    <location>
        <begin position="140"/>
        <end position="162"/>
    </location>
</feature>
<dbReference type="GO" id="GO:0008360">
    <property type="term" value="P:regulation of cell shape"/>
    <property type="evidence" value="ECO:0007669"/>
    <property type="project" value="UniProtKB-KW"/>
</dbReference>
<organism evidence="9 10">
    <name type="scientific">Actinoplanes siamensis</name>
    <dbReference type="NCBI Taxonomy" id="1223317"/>
    <lineage>
        <taxon>Bacteria</taxon>
        <taxon>Bacillati</taxon>
        <taxon>Actinomycetota</taxon>
        <taxon>Actinomycetes</taxon>
        <taxon>Micromonosporales</taxon>
        <taxon>Micromonosporaceae</taxon>
        <taxon>Actinoplanes</taxon>
    </lineage>
</organism>
<feature type="transmembrane region" description="Helical" evidence="8">
    <location>
        <begin position="169"/>
        <end position="189"/>
    </location>
</feature>
<dbReference type="EMBL" id="BOMW01000014">
    <property type="protein sequence ID" value="GIF03801.1"/>
    <property type="molecule type" value="Genomic_DNA"/>
</dbReference>
<keyword evidence="10" id="KW-1185">Reference proteome</keyword>
<comment type="caution">
    <text evidence="9">The sequence shown here is derived from an EMBL/GenBank/DDBJ whole genome shotgun (WGS) entry which is preliminary data.</text>
</comment>
<evidence type="ECO:0000313" key="9">
    <source>
        <dbReference type="EMBL" id="GIF03801.1"/>
    </source>
</evidence>
<gene>
    <name evidence="9" type="ORF">Asi03nite_13390</name>
</gene>
<feature type="transmembrane region" description="Helical" evidence="8">
    <location>
        <begin position="20"/>
        <end position="41"/>
    </location>
</feature>
<name>A0A919THA4_9ACTN</name>
<accession>A0A919THA4</accession>
<protein>
    <recommendedName>
        <fullName evidence="11">Peptidoglycan lipid II flippase</fullName>
    </recommendedName>
</protein>
<dbReference type="InterPro" id="IPR004268">
    <property type="entry name" value="MurJ"/>
</dbReference>
<keyword evidence="4" id="KW-0133">Cell shape</keyword>
<dbReference type="PANTHER" id="PTHR47019">
    <property type="entry name" value="LIPID II FLIPPASE MURJ"/>
    <property type="match status" value="1"/>
</dbReference>
<feature type="transmembrane region" description="Helical" evidence="8">
    <location>
        <begin position="330"/>
        <end position="354"/>
    </location>
</feature>
<dbReference type="GO" id="GO:0005886">
    <property type="term" value="C:plasma membrane"/>
    <property type="evidence" value="ECO:0007669"/>
    <property type="project" value="UniProtKB-SubCell"/>
</dbReference>